<dbReference type="GO" id="GO:0004089">
    <property type="term" value="F:carbonate dehydratase activity"/>
    <property type="evidence" value="ECO:0007669"/>
    <property type="project" value="UniProtKB-EC"/>
</dbReference>
<accession>A0A8S1DQM8</accession>
<comment type="catalytic activity">
    <reaction evidence="6">
        <text>hydrogencarbonate + H(+) = CO2 + H2O</text>
        <dbReference type="Rhea" id="RHEA:10748"/>
        <dbReference type="ChEBI" id="CHEBI:15377"/>
        <dbReference type="ChEBI" id="CHEBI:15378"/>
        <dbReference type="ChEBI" id="CHEBI:16526"/>
        <dbReference type="ChEBI" id="CHEBI:17544"/>
        <dbReference type="EC" id="4.2.1.1"/>
    </reaction>
</comment>
<dbReference type="EMBL" id="CADEPI010000278">
    <property type="protein sequence ID" value="CAB3382606.1"/>
    <property type="molecule type" value="Genomic_DNA"/>
</dbReference>
<dbReference type="OrthoDB" id="429145at2759"/>
<feature type="chain" id="PRO_5035719863" description="carbonic anhydrase" evidence="7">
    <location>
        <begin position="19"/>
        <end position="301"/>
    </location>
</feature>
<proteinExistence type="inferred from homology"/>
<evidence type="ECO:0000259" key="8">
    <source>
        <dbReference type="PROSITE" id="PS51144"/>
    </source>
</evidence>
<sequence length="301" mass="32836">MHSAFLLIFTTLWFKTRGHVMIDPELGVDPVSRKPYVNQISNVSGFASGLFCSTGTRQSPIDINFCIRTTMTALRTEGHSIDRTEGFTMVNTGTTAQINFDGSAPLLYGGPLPLGSQYDLVQAHFHWGSSDAQGSEHAQFGNYGPLEIHFVHKKTTYADLTAAIAEPDGLAVFGVIFALQNADNPKLDKIVNKLSSIPNPDSSPVTLDSDAMVWLDDVLSTFRYYNYPGSLTTHDCNEVVTWIVMHKTIGISAAQVQKFRTLKNADGADILEARRAVQNLNDRVITCARGCLATPAPEGVP</sequence>
<name>A0A8S1DQM8_9INSE</name>
<dbReference type="PROSITE" id="PS51144">
    <property type="entry name" value="ALPHA_CA_2"/>
    <property type="match status" value="1"/>
</dbReference>
<keyword evidence="3" id="KW-0479">Metal-binding</keyword>
<feature type="signal peptide" evidence="7">
    <location>
        <begin position="1"/>
        <end position="18"/>
    </location>
</feature>
<dbReference type="SUPFAM" id="SSF51069">
    <property type="entry name" value="Carbonic anhydrase"/>
    <property type="match status" value="1"/>
</dbReference>
<dbReference type="InterPro" id="IPR001148">
    <property type="entry name" value="CA_dom"/>
</dbReference>
<evidence type="ECO:0000313" key="9">
    <source>
        <dbReference type="EMBL" id="CAB3382606.1"/>
    </source>
</evidence>
<dbReference type="EC" id="4.2.1.1" evidence="2"/>
<dbReference type="PANTHER" id="PTHR18952:SF265">
    <property type="entry name" value="CARBONIC ANHYDRASE"/>
    <property type="match status" value="1"/>
</dbReference>
<keyword evidence="10" id="KW-1185">Reference proteome</keyword>
<comment type="similarity">
    <text evidence="1">Belongs to the alpha-carbonic anhydrase family.</text>
</comment>
<dbReference type="InterPro" id="IPR036398">
    <property type="entry name" value="CA_dom_sf"/>
</dbReference>
<evidence type="ECO:0000256" key="1">
    <source>
        <dbReference type="ARBA" id="ARBA00010718"/>
    </source>
</evidence>
<dbReference type="Pfam" id="PF00194">
    <property type="entry name" value="Carb_anhydrase"/>
    <property type="match status" value="1"/>
</dbReference>
<keyword evidence="5" id="KW-0456">Lyase</keyword>
<comment type="caution">
    <text evidence="9">The sequence shown here is derived from an EMBL/GenBank/DDBJ whole genome shotgun (WGS) entry which is preliminary data.</text>
</comment>
<dbReference type="SMART" id="SM01057">
    <property type="entry name" value="Carb_anhydrase"/>
    <property type="match status" value="1"/>
</dbReference>
<dbReference type="InterPro" id="IPR023561">
    <property type="entry name" value="Carbonic_anhydrase_a-class"/>
</dbReference>
<dbReference type="PANTHER" id="PTHR18952">
    <property type="entry name" value="CARBONIC ANHYDRASE"/>
    <property type="match status" value="1"/>
</dbReference>
<dbReference type="GO" id="GO:0008270">
    <property type="term" value="F:zinc ion binding"/>
    <property type="evidence" value="ECO:0007669"/>
    <property type="project" value="InterPro"/>
</dbReference>
<evidence type="ECO:0000256" key="4">
    <source>
        <dbReference type="ARBA" id="ARBA00022833"/>
    </source>
</evidence>
<evidence type="ECO:0000256" key="6">
    <source>
        <dbReference type="ARBA" id="ARBA00048348"/>
    </source>
</evidence>
<dbReference type="CDD" id="cd00326">
    <property type="entry name" value="alpha_CA"/>
    <property type="match status" value="1"/>
</dbReference>
<reference evidence="9 10" key="1">
    <citation type="submission" date="2020-04" db="EMBL/GenBank/DDBJ databases">
        <authorList>
            <person name="Alioto T."/>
            <person name="Alioto T."/>
            <person name="Gomez Garrido J."/>
        </authorList>
    </citation>
    <scope>NUCLEOTIDE SEQUENCE [LARGE SCALE GENOMIC DNA]</scope>
</reference>
<dbReference type="Gene3D" id="3.10.200.10">
    <property type="entry name" value="Alpha carbonic anhydrase"/>
    <property type="match status" value="1"/>
</dbReference>
<gene>
    <name evidence="9" type="ORF">CLODIP_2_CD06233</name>
</gene>
<dbReference type="AlphaFoldDB" id="A0A8S1DQM8"/>
<keyword evidence="4" id="KW-0862">Zinc</keyword>
<evidence type="ECO:0000256" key="5">
    <source>
        <dbReference type="ARBA" id="ARBA00023239"/>
    </source>
</evidence>
<evidence type="ECO:0000256" key="3">
    <source>
        <dbReference type="ARBA" id="ARBA00022723"/>
    </source>
</evidence>
<dbReference type="Proteomes" id="UP000494165">
    <property type="component" value="Unassembled WGS sequence"/>
</dbReference>
<organism evidence="9 10">
    <name type="scientific">Cloeon dipterum</name>
    <dbReference type="NCBI Taxonomy" id="197152"/>
    <lineage>
        <taxon>Eukaryota</taxon>
        <taxon>Metazoa</taxon>
        <taxon>Ecdysozoa</taxon>
        <taxon>Arthropoda</taxon>
        <taxon>Hexapoda</taxon>
        <taxon>Insecta</taxon>
        <taxon>Pterygota</taxon>
        <taxon>Palaeoptera</taxon>
        <taxon>Ephemeroptera</taxon>
        <taxon>Pisciforma</taxon>
        <taxon>Baetidae</taxon>
        <taxon>Cloeon</taxon>
    </lineage>
</organism>
<evidence type="ECO:0000313" key="10">
    <source>
        <dbReference type="Proteomes" id="UP000494165"/>
    </source>
</evidence>
<keyword evidence="7" id="KW-0732">Signal</keyword>
<protein>
    <recommendedName>
        <fullName evidence="2">carbonic anhydrase</fullName>
        <ecNumber evidence="2">4.2.1.1</ecNumber>
    </recommendedName>
</protein>
<evidence type="ECO:0000256" key="7">
    <source>
        <dbReference type="SAM" id="SignalP"/>
    </source>
</evidence>
<feature type="domain" description="Alpha-carbonic anhydrase" evidence="8">
    <location>
        <begin position="32"/>
        <end position="289"/>
    </location>
</feature>
<evidence type="ECO:0000256" key="2">
    <source>
        <dbReference type="ARBA" id="ARBA00012925"/>
    </source>
</evidence>